<dbReference type="Pfam" id="PF00930">
    <property type="entry name" value="DPPIV_N"/>
    <property type="match status" value="1"/>
</dbReference>
<keyword evidence="4" id="KW-1185">Reference proteome</keyword>
<evidence type="ECO:0000259" key="1">
    <source>
        <dbReference type="Pfam" id="PF00326"/>
    </source>
</evidence>
<proteinExistence type="predicted"/>
<keyword evidence="3" id="KW-0378">Hydrolase</keyword>
<name>A0ABU3QB16_9SPHN</name>
<dbReference type="Gene3D" id="3.40.50.1820">
    <property type="entry name" value="alpha/beta hydrolase"/>
    <property type="match status" value="1"/>
</dbReference>
<protein>
    <submittedName>
        <fullName evidence="3">Alpha/beta fold hydrolase</fullName>
    </submittedName>
</protein>
<comment type="caution">
    <text evidence="3">The sequence shown here is derived from an EMBL/GenBank/DDBJ whole genome shotgun (WGS) entry which is preliminary data.</text>
</comment>
<feature type="domain" description="Dipeptidylpeptidase IV N-terminal" evidence="2">
    <location>
        <begin position="138"/>
        <end position="474"/>
    </location>
</feature>
<evidence type="ECO:0000313" key="4">
    <source>
        <dbReference type="Proteomes" id="UP001259572"/>
    </source>
</evidence>
<gene>
    <name evidence="3" type="ORF">RQX22_16650</name>
</gene>
<dbReference type="PANTHER" id="PTHR11731:SF193">
    <property type="entry name" value="DIPEPTIDYL PEPTIDASE 9"/>
    <property type="match status" value="1"/>
</dbReference>
<organism evidence="3 4">
    <name type="scientific">Sphingosinicella rhizophila</name>
    <dbReference type="NCBI Taxonomy" id="3050082"/>
    <lineage>
        <taxon>Bacteria</taxon>
        <taxon>Pseudomonadati</taxon>
        <taxon>Pseudomonadota</taxon>
        <taxon>Alphaproteobacteria</taxon>
        <taxon>Sphingomonadales</taxon>
        <taxon>Sphingosinicellaceae</taxon>
        <taxon>Sphingosinicella</taxon>
    </lineage>
</organism>
<evidence type="ECO:0000313" key="3">
    <source>
        <dbReference type="EMBL" id="MDT9600592.1"/>
    </source>
</evidence>
<dbReference type="GO" id="GO:0016787">
    <property type="term" value="F:hydrolase activity"/>
    <property type="evidence" value="ECO:0007669"/>
    <property type="project" value="UniProtKB-KW"/>
</dbReference>
<dbReference type="Pfam" id="PF00326">
    <property type="entry name" value="Peptidase_S9"/>
    <property type="match status" value="1"/>
</dbReference>
<dbReference type="InterPro" id="IPR029058">
    <property type="entry name" value="AB_hydrolase_fold"/>
</dbReference>
<dbReference type="Proteomes" id="UP001259572">
    <property type="component" value="Unassembled WGS sequence"/>
</dbReference>
<sequence length="785" mass="86348">MKAADMSARCEMDEEIAARYQAAEALLDVKLAPLVLNESVHPHWVGPRTFWYRRQRPDGAEYVLVAQGSSCPAFDHTAAAVALRAVTGTELDRWALVVDEITPDGDVVLIANNRRWQFAGGTVVDLGPLEVPQPELLLSPDKSRALVAHDHNLYLRTLKNGDERQLTDDGAPDFAWGKYPDSGLLAVVRQRSGLRFPPFGWSWSPDGAFIVGGRVDERHIEPYSFLESVPQDGSFRPKAYQVRQPLTGEPNATFSACAIEAATGRQIPFNLPAELMSELSLVEPVAWSADNRRLFFAAALHGPQEARLMEVDVTTGAVDTIIAERVDGFINLGCELYANPNVRILGGGREAIWYSQRSGYGHLYRYDLATGRMVNPVTSGDWVVRDILKIDERIGRIFFTASGREGGDPYLRRVYRVDLDGTDLTLLTPEEADHSLNGAPSTMIALLFGISAPPAMVSSDSTMFIDTYSTVSTPSISVLRSTEDGSIVRTLESADASALFATGWRAPEPFVAKAADGITDLHGVIYRPHQPERDPAPVIEAIYGGPQMTVTPRNFAAARRPLAGYGRAAFAALGFAVVVVDGRGTPLRSKPFHDAGYRAFADICLDDHVAVLRQLCERDATLDGERIGIYGHSFGGYVSARAILRHPDVYKVAVSMAGIHNFHAIYRSISNITAAPDYGDGSTSKPDRRAIPDNYRALDNALLAENLRGKLLLVYGDMDENAYPAMTLQFCDALNRANRSYDLLYLPNRMHGFTAEPYLVRRIWDYFLEHLMGENPPTNYAIGEG</sequence>
<feature type="domain" description="Peptidase S9 prolyl oligopeptidase catalytic" evidence="1">
    <location>
        <begin position="569"/>
        <end position="771"/>
    </location>
</feature>
<dbReference type="PANTHER" id="PTHR11731">
    <property type="entry name" value="PROTEASE FAMILY S9B,C DIPEPTIDYL-PEPTIDASE IV-RELATED"/>
    <property type="match status" value="1"/>
</dbReference>
<evidence type="ECO:0000259" key="2">
    <source>
        <dbReference type="Pfam" id="PF00930"/>
    </source>
</evidence>
<dbReference type="SUPFAM" id="SSF53474">
    <property type="entry name" value="alpha/beta-Hydrolases"/>
    <property type="match status" value="1"/>
</dbReference>
<reference evidence="3 4" key="1">
    <citation type="submission" date="2023-05" db="EMBL/GenBank/DDBJ databases">
        <authorList>
            <person name="Guo Y."/>
        </authorList>
    </citation>
    <scope>NUCLEOTIDE SEQUENCE [LARGE SCALE GENOMIC DNA]</scope>
    <source>
        <strain evidence="3 4">GR2756</strain>
    </source>
</reference>
<accession>A0ABU3QB16</accession>
<dbReference type="InterPro" id="IPR050278">
    <property type="entry name" value="Serine_Prot_S9B/DPPIV"/>
</dbReference>
<dbReference type="InterPro" id="IPR002469">
    <property type="entry name" value="Peptidase_S9B_N"/>
</dbReference>
<dbReference type="EMBL" id="JAVUPU010000010">
    <property type="protein sequence ID" value="MDT9600592.1"/>
    <property type="molecule type" value="Genomic_DNA"/>
</dbReference>
<dbReference type="SUPFAM" id="SSF82171">
    <property type="entry name" value="DPP6 N-terminal domain-like"/>
    <property type="match status" value="1"/>
</dbReference>
<dbReference type="InterPro" id="IPR001375">
    <property type="entry name" value="Peptidase_S9_cat"/>
</dbReference>
<dbReference type="Gene3D" id="2.140.10.30">
    <property type="entry name" value="Dipeptidylpeptidase IV, N-terminal domain"/>
    <property type="match status" value="1"/>
</dbReference>